<gene>
    <name evidence="1" type="ORF">D9613_004382</name>
</gene>
<name>A0A8H4QJ64_9AGAR</name>
<reference evidence="1 2" key="1">
    <citation type="submission" date="2019-12" db="EMBL/GenBank/DDBJ databases">
        <authorList>
            <person name="Floudas D."/>
            <person name="Bentzer J."/>
            <person name="Ahren D."/>
            <person name="Johansson T."/>
            <person name="Persson P."/>
            <person name="Tunlid A."/>
        </authorList>
    </citation>
    <scope>NUCLEOTIDE SEQUENCE [LARGE SCALE GENOMIC DNA]</scope>
    <source>
        <strain evidence="1 2">CBS 102.39</strain>
    </source>
</reference>
<protein>
    <submittedName>
        <fullName evidence="1">Uncharacterized protein</fullName>
    </submittedName>
</protein>
<dbReference type="EMBL" id="JAACJL010000057">
    <property type="protein sequence ID" value="KAF4612122.1"/>
    <property type="molecule type" value="Genomic_DNA"/>
</dbReference>
<keyword evidence="2" id="KW-1185">Reference proteome</keyword>
<evidence type="ECO:0000313" key="1">
    <source>
        <dbReference type="EMBL" id="KAF4612122.1"/>
    </source>
</evidence>
<dbReference type="Gene3D" id="3.20.20.100">
    <property type="entry name" value="NADP-dependent oxidoreductase domain"/>
    <property type="match status" value="1"/>
</dbReference>
<dbReference type="InterPro" id="IPR036812">
    <property type="entry name" value="NAD(P)_OxRdtase_dom_sf"/>
</dbReference>
<dbReference type="Proteomes" id="UP000521872">
    <property type="component" value="Unassembled WGS sequence"/>
</dbReference>
<dbReference type="SUPFAM" id="SSF51430">
    <property type="entry name" value="NAD(P)-linked oxidoreductase"/>
    <property type="match status" value="1"/>
</dbReference>
<proteinExistence type="predicted"/>
<comment type="caution">
    <text evidence="1">The sequence shown here is derived from an EMBL/GenBank/DDBJ whole genome shotgun (WGS) entry which is preliminary data.</text>
</comment>
<organism evidence="1 2">
    <name type="scientific">Agrocybe pediades</name>
    <dbReference type="NCBI Taxonomy" id="84607"/>
    <lineage>
        <taxon>Eukaryota</taxon>
        <taxon>Fungi</taxon>
        <taxon>Dikarya</taxon>
        <taxon>Basidiomycota</taxon>
        <taxon>Agaricomycotina</taxon>
        <taxon>Agaricomycetes</taxon>
        <taxon>Agaricomycetidae</taxon>
        <taxon>Agaricales</taxon>
        <taxon>Agaricineae</taxon>
        <taxon>Strophariaceae</taxon>
        <taxon>Agrocybe</taxon>
    </lineage>
</organism>
<sequence>MQLKFTKMIQASLQKVPYRHNYLVLLGSSLAGGLLTGKHNDGIPDGSRFATHLDFFKDTVKQLQSPEGQDQVRKVKELTKLAEEELQTKRLSVRSL</sequence>
<dbReference type="AlphaFoldDB" id="A0A8H4QJ64"/>
<accession>A0A8H4QJ64</accession>
<evidence type="ECO:0000313" key="2">
    <source>
        <dbReference type="Proteomes" id="UP000521872"/>
    </source>
</evidence>